<dbReference type="Gramene" id="AUR62013944-RA">
    <property type="protein sequence ID" value="AUR62013944-RA:cds"/>
    <property type="gene ID" value="AUR62013944"/>
</dbReference>
<organism evidence="4 5">
    <name type="scientific">Chenopodium quinoa</name>
    <name type="common">Quinoa</name>
    <dbReference type="NCBI Taxonomy" id="63459"/>
    <lineage>
        <taxon>Eukaryota</taxon>
        <taxon>Viridiplantae</taxon>
        <taxon>Streptophyta</taxon>
        <taxon>Embryophyta</taxon>
        <taxon>Tracheophyta</taxon>
        <taxon>Spermatophyta</taxon>
        <taxon>Magnoliopsida</taxon>
        <taxon>eudicotyledons</taxon>
        <taxon>Gunneridae</taxon>
        <taxon>Pentapetalae</taxon>
        <taxon>Caryophyllales</taxon>
        <taxon>Chenopodiaceae</taxon>
        <taxon>Chenopodioideae</taxon>
        <taxon>Atripliceae</taxon>
        <taxon>Chenopodium</taxon>
    </lineage>
</organism>
<name>A0A803LIZ7_CHEQI</name>
<reference evidence="4" key="2">
    <citation type="submission" date="2021-03" db="UniProtKB">
        <authorList>
            <consortium name="EnsemblPlants"/>
        </authorList>
    </citation>
    <scope>IDENTIFICATION</scope>
</reference>
<dbReference type="AlphaFoldDB" id="A0A803LIZ7"/>
<dbReference type="Pfam" id="PF16900">
    <property type="entry name" value="REPA_OB_2"/>
    <property type="match status" value="1"/>
</dbReference>
<evidence type="ECO:0000313" key="5">
    <source>
        <dbReference type="Proteomes" id="UP000596660"/>
    </source>
</evidence>
<dbReference type="Pfam" id="PF08646">
    <property type="entry name" value="Rep_fac-A_C"/>
    <property type="match status" value="1"/>
</dbReference>
<dbReference type="OMA" id="INDDANH"/>
<dbReference type="InterPro" id="IPR012340">
    <property type="entry name" value="NA-bd_OB-fold"/>
</dbReference>
<feature type="domain" description="Replication protein A OB" evidence="3">
    <location>
        <begin position="271"/>
        <end position="366"/>
    </location>
</feature>
<evidence type="ECO:0000259" key="3">
    <source>
        <dbReference type="Pfam" id="PF16900"/>
    </source>
</evidence>
<dbReference type="EnsemblPlants" id="AUR62013944-RA">
    <property type="protein sequence ID" value="AUR62013944-RA:cds"/>
    <property type="gene ID" value="AUR62013944"/>
</dbReference>
<dbReference type="InterPro" id="IPR031657">
    <property type="entry name" value="REPA_OB_2"/>
</dbReference>
<dbReference type="InterPro" id="IPR013955">
    <property type="entry name" value="Rep_factor-A_C"/>
</dbReference>
<feature type="domain" description="Replication factor A C-terminal" evidence="2">
    <location>
        <begin position="428"/>
        <end position="532"/>
    </location>
</feature>
<evidence type="ECO:0000256" key="1">
    <source>
        <dbReference type="ARBA" id="ARBA00023125"/>
    </source>
</evidence>
<accession>A0A803LIZ7</accession>
<keyword evidence="5" id="KW-1185">Reference proteome</keyword>
<sequence>MLTAFFEMNQVDSFARTLLYQEFPQHYTWRGKKSEKIWRRRQTTNTAIGRVVHANPTEGERFYLRLLLTNVRGPTSFDHFLTFNKVRYSSFREAAFQRGLLEADDSIDKCLQEASQSQMPFALRQLFATLLGQFRLHNDIMAAQQLPLANLTEQSRNFTTIATLIKKHPAKKSREGTTNLQQLIFEDAQGTQMKVVIFERDIELFNNLLIEDREYKITNCIITRIPDMYVRDNQLYQMTINSATRISDTRQRPEPSSLLVLLNRALDFVGTSNRIDIIGIAIHIYDVETIRSKTSGLPNEVRRIKIIDSNMKPVTLSAWTTLVHNEAANVDDIIDTMPVIEVSRVKASTFDEGSFNTTFASSLKINPTTLEAQLLRDWTVNNKDQIRILQNSLVTRTTECSQQPELIIPISQLPEQESGKTVRIIGRVTDITNKNSIVYNACNVCSKRCETERGLVFNCRAFSSPHVGTSKPRTVLHITFADDSGDIPITLFGHLAEQLINDDANHMATLTLQEQRSLVDSCITAFKDRELTIEMTTYMLGEGFQQLRWKAKRIIEA</sequence>
<reference evidence="4" key="1">
    <citation type="journal article" date="2017" name="Nature">
        <title>The genome of Chenopodium quinoa.</title>
        <authorList>
            <person name="Jarvis D.E."/>
            <person name="Ho Y.S."/>
            <person name="Lightfoot D.J."/>
            <person name="Schmoeckel S.M."/>
            <person name="Li B."/>
            <person name="Borm T.J.A."/>
            <person name="Ohyanagi H."/>
            <person name="Mineta K."/>
            <person name="Michell C.T."/>
            <person name="Saber N."/>
            <person name="Kharbatia N.M."/>
            <person name="Rupper R.R."/>
            <person name="Sharp A.R."/>
            <person name="Dally N."/>
            <person name="Boughton B.A."/>
            <person name="Woo Y.H."/>
            <person name="Gao G."/>
            <person name="Schijlen E.G.W.M."/>
            <person name="Guo X."/>
            <person name="Momin A.A."/>
            <person name="Negrao S."/>
            <person name="Al-Babili S."/>
            <person name="Gehring C."/>
            <person name="Roessner U."/>
            <person name="Jung C."/>
            <person name="Murphy K."/>
            <person name="Arold S.T."/>
            <person name="Gojobori T."/>
            <person name="van der Linden C.G."/>
            <person name="van Loo E.N."/>
            <person name="Jellen E.N."/>
            <person name="Maughan P.J."/>
            <person name="Tester M."/>
        </authorList>
    </citation>
    <scope>NUCLEOTIDE SEQUENCE [LARGE SCALE GENOMIC DNA]</scope>
    <source>
        <strain evidence="4">cv. PI 614886</strain>
    </source>
</reference>
<dbReference type="PANTHER" id="PTHR10492:SF94">
    <property type="entry name" value="ATP-DEPENDENT DNA HELICASE"/>
    <property type="match status" value="1"/>
</dbReference>
<protein>
    <submittedName>
        <fullName evidence="4">Uncharacterized protein</fullName>
    </submittedName>
</protein>
<proteinExistence type="predicted"/>
<evidence type="ECO:0000313" key="4">
    <source>
        <dbReference type="EnsemblPlants" id="AUR62013944-RA:cds"/>
    </source>
</evidence>
<dbReference type="GO" id="GO:0003677">
    <property type="term" value="F:DNA binding"/>
    <property type="evidence" value="ECO:0007669"/>
    <property type="project" value="UniProtKB-KW"/>
</dbReference>
<dbReference type="Proteomes" id="UP000596660">
    <property type="component" value="Unplaced"/>
</dbReference>
<dbReference type="Gene3D" id="2.40.50.140">
    <property type="entry name" value="Nucleic acid-binding proteins"/>
    <property type="match status" value="3"/>
</dbReference>
<dbReference type="SUPFAM" id="SSF50249">
    <property type="entry name" value="Nucleic acid-binding proteins"/>
    <property type="match status" value="3"/>
</dbReference>
<dbReference type="PANTHER" id="PTHR10492">
    <property type="match status" value="1"/>
</dbReference>
<keyword evidence="1" id="KW-0238">DNA-binding</keyword>
<evidence type="ECO:0000259" key="2">
    <source>
        <dbReference type="Pfam" id="PF08646"/>
    </source>
</evidence>